<dbReference type="Pfam" id="PF03551">
    <property type="entry name" value="PadR"/>
    <property type="match status" value="1"/>
</dbReference>
<proteinExistence type="predicted"/>
<dbReference type="SUPFAM" id="SSF46785">
    <property type="entry name" value="Winged helix' DNA-binding domain"/>
    <property type="match status" value="1"/>
</dbReference>
<sequence>MDNKFAQQLKKGVLDMVVLRLVQEKSTYGYEILQNLEQRGEGFFDLKEGTLYPVLYRLEDSGLIESFWQNGEGRAAPKKYYTITEKGRETYGEYRNLWTHFQSCITKLCGEGDE</sequence>
<protein>
    <submittedName>
        <fullName evidence="2">Helix-turn-helix transcriptional regulator</fullName>
    </submittedName>
</protein>
<evidence type="ECO:0000313" key="2">
    <source>
        <dbReference type="EMBL" id="GAA6497685.1"/>
    </source>
</evidence>
<dbReference type="PANTHER" id="PTHR33169:SF14">
    <property type="entry name" value="TRANSCRIPTIONAL REGULATOR RV3488"/>
    <property type="match status" value="1"/>
</dbReference>
<evidence type="ECO:0000259" key="1">
    <source>
        <dbReference type="Pfam" id="PF03551"/>
    </source>
</evidence>
<dbReference type="InterPro" id="IPR036388">
    <property type="entry name" value="WH-like_DNA-bd_sf"/>
</dbReference>
<dbReference type="Gene3D" id="1.10.10.10">
    <property type="entry name" value="Winged helix-like DNA-binding domain superfamily/Winged helix DNA-binding domain"/>
    <property type="match status" value="1"/>
</dbReference>
<reference evidence="2 3" key="1">
    <citation type="submission" date="2024-04" db="EMBL/GenBank/DDBJ databases">
        <title>Defined microbial consortia suppress multidrug-resistant proinflammatory Enterobacteriaceae via ecological control.</title>
        <authorList>
            <person name="Furuichi M."/>
            <person name="Kawaguchi T."/>
            <person name="Pust M."/>
            <person name="Yasuma K."/>
            <person name="Plichta D."/>
            <person name="Hasegawa N."/>
            <person name="Ohya T."/>
            <person name="Bhattarai S."/>
            <person name="Sasajima S."/>
            <person name="Aoto Y."/>
            <person name="Tuganbaev T."/>
            <person name="Yaginuma M."/>
            <person name="Ueda M."/>
            <person name="Okahashi N."/>
            <person name="Amafuji K."/>
            <person name="Kiridooshi Y."/>
            <person name="Sugita K."/>
            <person name="Strazar M."/>
            <person name="Skelly A."/>
            <person name="Suda W."/>
            <person name="Hattori M."/>
            <person name="Nakamoto N."/>
            <person name="Caballero S."/>
            <person name="Norman J."/>
            <person name="Olle B."/>
            <person name="Tanoue T."/>
            <person name="Arita M."/>
            <person name="Bucci V."/>
            <person name="Atarashi K."/>
            <person name="Xavier R."/>
            <person name="Honda K."/>
        </authorList>
    </citation>
    <scope>NUCLEOTIDE SEQUENCE [LARGE SCALE GENOMIC DNA]</scope>
    <source>
        <strain evidence="3">k34-0107-D12</strain>
    </source>
</reference>
<accession>A0ABQ0BMD3</accession>
<dbReference type="RefSeq" id="WP_033139895.1">
    <property type="nucleotide sequence ID" value="NZ_AP031413.1"/>
</dbReference>
<organism evidence="2 3">
    <name type="scientific">Blautia parvula</name>
    <dbReference type="NCBI Taxonomy" id="2877527"/>
    <lineage>
        <taxon>Bacteria</taxon>
        <taxon>Bacillati</taxon>
        <taxon>Bacillota</taxon>
        <taxon>Clostridia</taxon>
        <taxon>Lachnospirales</taxon>
        <taxon>Lachnospiraceae</taxon>
        <taxon>Blautia</taxon>
    </lineage>
</organism>
<dbReference type="Proteomes" id="UP001600941">
    <property type="component" value="Unassembled WGS sequence"/>
</dbReference>
<dbReference type="InterPro" id="IPR005149">
    <property type="entry name" value="Tscrpt_reg_PadR_N"/>
</dbReference>
<comment type="caution">
    <text evidence="2">The sequence shown here is derived from an EMBL/GenBank/DDBJ whole genome shotgun (WGS) entry which is preliminary data.</text>
</comment>
<dbReference type="InterPro" id="IPR036390">
    <property type="entry name" value="WH_DNA-bd_sf"/>
</dbReference>
<name>A0ABQ0BMD3_9FIRM</name>
<keyword evidence="3" id="KW-1185">Reference proteome</keyword>
<evidence type="ECO:0000313" key="3">
    <source>
        <dbReference type="Proteomes" id="UP001600941"/>
    </source>
</evidence>
<dbReference type="InterPro" id="IPR052509">
    <property type="entry name" value="Metal_resp_DNA-bind_regulator"/>
</dbReference>
<gene>
    <name evidence="2" type="ORF">K340107D12_05010</name>
</gene>
<dbReference type="PANTHER" id="PTHR33169">
    <property type="entry name" value="PADR-FAMILY TRANSCRIPTIONAL REGULATOR"/>
    <property type="match status" value="1"/>
</dbReference>
<dbReference type="EMBL" id="BAABZQ010000001">
    <property type="protein sequence ID" value="GAA6497685.1"/>
    <property type="molecule type" value="Genomic_DNA"/>
</dbReference>
<feature type="domain" description="Transcription regulator PadR N-terminal" evidence="1">
    <location>
        <begin position="18"/>
        <end position="91"/>
    </location>
</feature>